<organism evidence="1 2">
    <name type="scientific">Coemansia aciculifera</name>
    <dbReference type="NCBI Taxonomy" id="417176"/>
    <lineage>
        <taxon>Eukaryota</taxon>
        <taxon>Fungi</taxon>
        <taxon>Fungi incertae sedis</taxon>
        <taxon>Zoopagomycota</taxon>
        <taxon>Kickxellomycotina</taxon>
        <taxon>Kickxellomycetes</taxon>
        <taxon>Kickxellales</taxon>
        <taxon>Kickxellaceae</taxon>
        <taxon>Coemansia</taxon>
    </lineage>
</organism>
<sequence>TRTAATAASAKLAALADSPVVTPRKRGRPPKSDAAAKVATASPPPTTPRRRGRPSKSDAAAKAATTAKAKSTPAADSDSDDQVKTPTARSSAGAKKSQAAPPDTVGLTRRARPVASSSKTVAADVPKTKKPRGGARTKPVAVVETAEDSEEDKDNDAVEDFADILRGASPDEYDSPNEMVLIDTPSKKVTLASPLLFTRSRPQPSKAGFAQDIDNASPVPTLGRKRKASADELPSSPAIQRPPAKRGRPKKAQVPEPEVEVDDELEAESGDQQIPVPPARIRAAPVVVSPRHDVFVDIVSPSRFEKSRARISSAKQAEANSSVAKDDDIKWRKKYEDLCALRQSQPEKEYAELKKSSQVRFDAADALIEQLRSDI</sequence>
<accession>A0ACC1LU89</accession>
<keyword evidence="2" id="KW-1185">Reference proteome</keyword>
<evidence type="ECO:0000313" key="1">
    <source>
        <dbReference type="EMBL" id="KAJ2880319.1"/>
    </source>
</evidence>
<dbReference type="EMBL" id="JANBVB010003134">
    <property type="protein sequence ID" value="KAJ2880319.1"/>
    <property type="molecule type" value="Genomic_DNA"/>
</dbReference>
<feature type="non-terminal residue" evidence="1">
    <location>
        <position position="375"/>
    </location>
</feature>
<name>A0ACC1LU89_9FUNG</name>
<feature type="non-terminal residue" evidence="1">
    <location>
        <position position="1"/>
    </location>
</feature>
<comment type="caution">
    <text evidence="1">The sequence shown here is derived from an EMBL/GenBank/DDBJ whole genome shotgun (WGS) entry which is preliminary data.</text>
</comment>
<dbReference type="Proteomes" id="UP001139981">
    <property type="component" value="Unassembled WGS sequence"/>
</dbReference>
<reference evidence="1" key="1">
    <citation type="submission" date="2022-07" db="EMBL/GenBank/DDBJ databases">
        <title>Phylogenomic reconstructions and comparative analyses of Kickxellomycotina fungi.</title>
        <authorList>
            <person name="Reynolds N.K."/>
            <person name="Stajich J.E."/>
            <person name="Barry K."/>
            <person name="Grigoriev I.V."/>
            <person name="Crous P."/>
            <person name="Smith M.E."/>
        </authorList>
    </citation>
    <scope>NUCLEOTIDE SEQUENCE</scope>
    <source>
        <strain evidence="1">CBS 190363</strain>
    </source>
</reference>
<proteinExistence type="predicted"/>
<protein>
    <submittedName>
        <fullName evidence="1">Uncharacterized protein</fullName>
    </submittedName>
</protein>
<gene>
    <name evidence="1" type="ORF">IWW38_005970</name>
</gene>
<evidence type="ECO:0000313" key="2">
    <source>
        <dbReference type="Proteomes" id="UP001139981"/>
    </source>
</evidence>